<sequence>MPSIIKSVIQQEMLLGKVVNLSKIGLHQVPCVQVRCRQNEFNEYIKKYHVKSYDYWALDTKQGIKIGDTVLIKTLSSELQKPSINVQHQVDKIIFQFGNIIDPVTGRRIIENKFADEFELEKNIANEININKEDEELPQFFNTNDDGFVVKIDTKQEMSLKEEEDGNVIDIEKSEYIVPRVIESTSFLKERINLLADIYDAIGSKVSSDVKSSMPRTLIQRLPRHMRRRAMSHNIKRLPTVMRKFAKNTISKSKHRKKAPSRYWRRRPSNLYKNYIQRQRSFKWLETHIWHAKRFHMKSIWGFKIPDRSFQRSHRPIYRSSKFHSTVIDISYLKCLQIMGQSQEYIINKMNLCCGVGRLPSFSFKLAKDGLFEKTIMFYTKNKYPYEFIGPVRFSWAEDESNKISLVLWIHPSIYEKVMDNLKDIFSLSLQPQLSEDKKPITINDYKSLNKNRIIERYNGEDGIIVNDISDEVNRFRLCGPKALHILLRTFKILSMSKNISNFVSNSMTSGNCQPNRIFSLTVTPPNMIKRRGLLSNSETLSNIKINDKEIFQFHEFGINEEKYLEKYNESGVKIYLVNRKAQNNNTLSVYDGFDIVIPKIFAREFWQNIQLSSGHVSGLQSMRHLLFESSQFTFPFDVPDSVISKIEELNETLELKTKYEKRPWNRRKQYWKTFKIMYPFSFEWHRLINEWRKEKLNDNVMEGGIFVIRDKVTLKIIDNYVKNKLTSLPDELISANSMGLVPVSITPNSRGIPKRYALICSILDEEIGGKDMISIKEVSKKFENNKVQNVKEDSKEICEDDYDWKSVSLLKMFPSQLDNEKGKTMLKKKLKKDKIKYRLERHQRRLDIEKKEYEEKASFTYTKSSPPFQIVGRVVAGSYSFSKSHGHALGYIPLLSLSQQLIRDKVLFRNINSLNYFKATISIISNDCLEL</sequence>
<evidence type="ECO:0000256" key="1">
    <source>
        <dbReference type="ARBA" id="ARBA00004123"/>
    </source>
</evidence>
<dbReference type="WBParaSite" id="TCONS_00010538.p1">
    <property type="protein sequence ID" value="TCONS_00010538.p1"/>
    <property type="gene ID" value="XLOC_003780"/>
</dbReference>
<evidence type="ECO:0000256" key="2">
    <source>
        <dbReference type="ARBA" id="ARBA00022694"/>
    </source>
</evidence>
<evidence type="ECO:0000313" key="7">
    <source>
        <dbReference type="Proteomes" id="UP000035681"/>
    </source>
</evidence>
<name>A0AAF5DEY7_STRER</name>
<reference evidence="8" key="1">
    <citation type="submission" date="2024-02" db="UniProtKB">
        <authorList>
            <consortium name="WormBaseParasite"/>
        </authorList>
    </citation>
    <scope>IDENTIFICATION</scope>
</reference>
<evidence type="ECO:0000259" key="4">
    <source>
        <dbReference type="Pfam" id="PF06978"/>
    </source>
</evidence>
<protein>
    <submittedName>
        <fullName evidence="8">Ribosomal protein S17</fullName>
    </submittedName>
</protein>
<feature type="domain" description="POP1 C-terminal" evidence="6">
    <location>
        <begin position="741"/>
        <end position="925"/>
    </location>
</feature>
<feature type="domain" description="Pop1 N-terminal" evidence="4">
    <location>
        <begin position="212"/>
        <end position="260"/>
    </location>
</feature>
<evidence type="ECO:0000313" key="8">
    <source>
        <dbReference type="WBParaSite" id="TCONS_00010538.p1"/>
    </source>
</evidence>
<dbReference type="InterPro" id="IPR009723">
    <property type="entry name" value="Pop1_N"/>
</dbReference>
<evidence type="ECO:0000259" key="5">
    <source>
        <dbReference type="Pfam" id="PF08170"/>
    </source>
</evidence>
<dbReference type="PANTHER" id="PTHR22731:SF3">
    <property type="entry name" value="RIBONUCLEASES P_MRP PROTEIN SUBUNIT POP1"/>
    <property type="match status" value="1"/>
</dbReference>
<keyword evidence="2" id="KW-0819">tRNA processing</keyword>
<comment type="subcellular location">
    <subcellularLocation>
        <location evidence="1">Nucleus</location>
    </subcellularLocation>
</comment>
<dbReference type="Pfam" id="PF22770">
    <property type="entry name" value="POP1_C"/>
    <property type="match status" value="1"/>
</dbReference>
<accession>A0AAF5DEY7</accession>
<dbReference type="PANTHER" id="PTHR22731">
    <property type="entry name" value="RIBONUCLEASES P/MRP PROTEIN SUBUNIT POP1"/>
    <property type="match status" value="1"/>
</dbReference>
<dbReference type="Pfam" id="PF08170">
    <property type="entry name" value="POPLD"/>
    <property type="match status" value="1"/>
</dbReference>
<proteinExistence type="predicted"/>
<dbReference type="InterPro" id="IPR039182">
    <property type="entry name" value="Pop1"/>
</dbReference>
<evidence type="ECO:0000256" key="3">
    <source>
        <dbReference type="ARBA" id="ARBA00023242"/>
    </source>
</evidence>
<dbReference type="GO" id="GO:0000172">
    <property type="term" value="C:ribonuclease MRP complex"/>
    <property type="evidence" value="ECO:0007669"/>
    <property type="project" value="InterPro"/>
</dbReference>
<dbReference type="AlphaFoldDB" id="A0AAF5DEY7"/>
<feature type="domain" description="Pop1 N-terminal" evidence="4">
    <location>
        <begin position="268"/>
        <end position="340"/>
    </location>
</feature>
<keyword evidence="7" id="KW-1185">Reference proteome</keyword>
<dbReference type="Proteomes" id="UP000035681">
    <property type="component" value="Unplaced"/>
</dbReference>
<dbReference type="GO" id="GO:0001682">
    <property type="term" value="P:tRNA 5'-leader removal"/>
    <property type="evidence" value="ECO:0007669"/>
    <property type="project" value="InterPro"/>
</dbReference>
<dbReference type="SUPFAM" id="SSF50249">
    <property type="entry name" value="Nucleic acid-binding proteins"/>
    <property type="match status" value="1"/>
</dbReference>
<dbReference type="InterPro" id="IPR012340">
    <property type="entry name" value="NA-bd_OB-fold"/>
</dbReference>
<dbReference type="GO" id="GO:0005655">
    <property type="term" value="C:nucleolar ribonuclease P complex"/>
    <property type="evidence" value="ECO:0007669"/>
    <property type="project" value="InterPro"/>
</dbReference>
<organism evidence="7 8">
    <name type="scientific">Strongyloides stercoralis</name>
    <name type="common">Threadworm</name>
    <dbReference type="NCBI Taxonomy" id="6248"/>
    <lineage>
        <taxon>Eukaryota</taxon>
        <taxon>Metazoa</taxon>
        <taxon>Ecdysozoa</taxon>
        <taxon>Nematoda</taxon>
        <taxon>Chromadorea</taxon>
        <taxon>Rhabditida</taxon>
        <taxon>Tylenchina</taxon>
        <taxon>Panagrolaimomorpha</taxon>
        <taxon>Strongyloidoidea</taxon>
        <taxon>Strongyloididae</taxon>
        <taxon>Strongyloides</taxon>
    </lineage>
</organism>
<feature type="domain" description="POPLD" evidence="5">
    <location>
        <begin position="593"/>
        <end position="685"/>
    </location>
</feature>
<dbReference type="Pfam" id="PF06978">
    <property type="entry name" value="POP1_N"/>
    <property type="match status" value="2"/>
</dbReference>
<dbReference type="Gene3D" id="2.40.50.140">
    <property type="entry name" value="Nucleic acid-binding proteins"/>
    <property type="match status" value="1"/>
</dbReference>
<dbReference type="InterPro" id="IPR012590">
    <property type="entry name" value="POPLD_dom"/>
</dbReference>
<dbReference type="InterPro" id="IPR055079">
    <property type="entry name" value="POP1_C"/>
</dbReference>
<evidence type="ECO:0000259" key="6">
    <source>
        <dbReference type="Pfam" id="PF22770"/>
    </source>
</evidence>
<keyword evidence="3" id="KW-0539">Nucleus</keyword>